<accession>A0A9W4GRP0</accession>
<proteinExistence type="predicted"/>
<sequence>MREKQVQQSYRPIISIHKWFARRPGSVFRSLILSEFAEKELQEAYWEGNRFDGVVADPFMGGGTTIFESLRVGASAVGCDINPMAYWLVRQAVDPIDLDAFRAAGRQVFDELNSRVGELYKTACTSCDREADVKYFLWVKTCACPGCGGLTSLFPGYRVAESVRHPKEVFTCPACDVLQEFAKGDKKACASCGLDLSQGNTRRGKTVCLDCGTEFAHLKEMGGPPQHRLFAIEYQCSHCYASTPGRQFKSPDGDDHRRLRQADELRAASPVSDLIPDESIPEGDETNRLHRWGYSHYRELFSSRQQFGLGILADIIRNVGDRRMRHALATVFSDFLRYQNLLCRYDTYALKCQDIFSVHGYPVGLVACENNLPGIPRVGSGSFIHFVEKFAKAKKYAQAPYETTHNRGAKKLVPTPGESIEAAVVSAEPRPADRAAWLNCSPSHALDLRAESLDAVFTDPPYFDNVQYAELMDFCFVWLRRILADEVEPFRRESTRTAFELTGNRTLGRGLDTFTRGLSEVFVRMSGAMKRGAPFAFTYHHNDAAAYVPLVVAMLDAGFTCTAVLPAPAEMAASLHIAGTNSSILDSVFVCRKREFVASATSAPSAPSVPHPRGSIAAAVRRDVASMKTAGYECTAGDIACLEAGHVAGEAVRRLAAGEWNPHAPVETRMTAVRATVDSLVEGFHREP</sequence>
<dbReference type="InterPro" id="IPR029063">
    <property type="entry name" value="SAM-dependent_MTases_sf"/>
</dbReference>
<dbReference type="EMBL" id="CAJSLV010000059">
    <property type="protein sequence ID" value="CAG6394926.1"/>
    <property type="molecule type" value="Genomic_DNA"/>
</dbReference>
<dbReference type="GO" id="GO:0008168">
    <property type="term" value="F:methyltransferase activity"/>
    <property type="evidence" value="ECO:0007669"/>
    <property type="project" value="UniProtKB-KW"/>
</dbReference>
<keyword evidence="1" id="KW-0489">Methyltransferase</keyword>
<dbReference type="Proteomes" id="UP001152519">
    <property type="component" value="Unassembled WGS sequence"/>
</dbReference>
<dbReference type="Gene3D" id="3.40.50.150">
    <property type="entry name" value="Vaccinia Virus protein VP39"/>
    <property type="match status" value="1"/>
</dbReference>
<dbReference type="GO" id="GO:0032259">
    <property type="term" value="P:methylation"/>
    <property type="evidence" value="ECO:0007669"/>
    <property type="project" value="UniProtKB-KW"/>
</dbReference>
<dbReference type="SUPFAM" id="SSF53335">
    <property type="entry name" value="S-adenosyl-L-methionine-dependent methyltransferases"/>
    <property type="match status" value="2"/>
</dbReference>
<dbReference type="AlphaFoldDB" id="A0A9W4GRP0"/>
<dbReference type="GO" id="GO:0003676">
    <property type="term" value="F:nucleic acid binding"/>
    <property type="evidence" value="ECO:0007669"/>
    <property type="project" value="InterPro"/>
</dbReference>
<evidence type="ECO:0000313" key="1">
    <source>
        <dbReference type="EMBL" id="CAG6394926.1"/>
    </source>
</evidence>
<name>A0A9W4GRP0_9ACTN</name>
<dbReference type="PROSITE" id="PS00092">
    <property type="entry name" value="N6_MTASE"/>
    <property type="match status" value="1"/>
</dbReference>
<reference evidence="1" key="1">
    <citation type="submission" date="2021-05" db="EMBL/GenBank/DDBJ databases">
        <authorList>
            <person name="Arsene-Ploetze F."/>
        </authorList>
    </citation>
    <scope>NUCLEOTIDE SEQUENCE</scope>
    <source>
        <strain evidence="1">DSM 42138</strain>
    </source>
</reference>
<keyword evidence="1" id="KW-0808">Transferase</keyword>
<evidence type="ECO:0000313" key="2">
    <source>
        <dbReference type="Proteomes" id="UP001152519"/>
    </source>
</evidence>
<keyword evidence="2" id="KW-1185">Reference proteome</keyword>
<comment type="caution">
    <text evidence="1">The sequence shown here is derived from an EMBL/GenBank/DDBJ whole genome shotgun (WGS) entry which is preliminary data.</text>
</comment>
<organism evidence="1 2">
    <name type="scientific">Actinacidiphila cocklensis</name>
    <dbReference type="NCBI Taxonomy" id="887465"/>
    <lineage>
        <taxon>Bacteria</taxon>
        <taxon>Bacillati</taxon>
        <taxon>Actinomycetota</taxon>
        <taxon>Actinomycetes</taxon>
        <taxon>Kitasatosporales</taxon>
        <taxon>Streptomycetaceae</taxon>
        <taxon>Actinacidiphila</taxon>
    </lineage>
</organism>
<protein>
    <submittedName>
        <fullName evidence="1">Adenine-specific DNA methylase, contains a Zn-ribbon domain</fullName>
    </submittedName>
</protein>
<dbReference type="InterPro" id="IPR002052">
    <property type="entry name" value="DNA_methylase_N6_adenine_CS"/>
</dbReference>
<gene>
    <name evidence="1" type="ORF">SCOCK_30159</name>
</gene>